<dbReference type="SMART" id="SM00493">
    <property type="entry name" value="TOPRIM"/>
    <property type="match status" value="1"/>
</dbReference>
<dbReference type="PANTHER" id="PTHR42785">
    <property type="entry name" value="DNA TOPOISOMERASE, TYPE IA, CORE"/>
    <property type="match status" value="1"/>
</dbReference>
<dbReference type="Pfam" id="PF01131">
    <property type="entry name" value="Topoisom_bac"/>
    <property type="match status" value="1"/>
</dbReference>
<dbReference type="Gene3D" id="2.70.20.10">
    <property type="entry name" value="Topoisomerase I, domain 3"/>
    <property type="match status" value="1"/>
</dbReference>
<evidence type="ECO:0000313" key="16">
    <source>
        <dbReference type="Proteomes" id="UP000095237"/>
    </source>
</evidence>
<dbReference type="SUPFAM" id="SSF57783">
    <property type="entry name" value="Zinc beta-ribbon"/>
    <property type="match status" value="3"/>
</dbReference>
<dbReference type="PROSITE" id="PS50880">
    <property type="entry name" value="TOPRIM"/>
    <property type="match status" value="1"/>
</dbReference>
<dbReference type="PANTHER" id="PTHR42785:SF1">
    <property type="entry name" value="DNA TOPOISOMERASE"/>
    <property type="match status" value="1"/>
</dbReference>
<dbReference type="SMART" id="SM00437">
    <property type="entry name" value="TOP1Ac"/>
    <property type="match status" value="1"/>
</dbReference>
<feature type="coiled-coil region" evidence="11">
    <location>
        <begin position="585"/>
        <end position="612"/>
    </location>
</feature>
<dbReference type="PROSITE" id="PS00396">
    <property type="entry name" value="TOPO_IA_1"/>
    <property type="match status" value="1"/>
</dbReference>
<feature type="site" description="Interaction with DNA" evidence="10">
    <location>
        <position position="64"/>
    </location>
</feature>
<evidence type="ECO:0000256" key="5">
    <source>
        <dbReference type="ARBA" id="ARBA00022833"/>
    </source>
</evidence>
<dbReference type="InterPro" id="IPR013497">
    <property type="entry name" value="Topo_IA_cen"/>
</dbReference>
<feature type="domain" description="Topo IA-type catalytic" evidence="14">
    <location>
        <begin position="160"/>
        <end position="592"/>
    </location>
</feature>
<keyword evidence="7 10" id="KW-0799">Topoisomerase</keyword>
<feature type="region of interest" description="Disordered" evidence="12">
    <location>
        <begin position="751"/>
        <end position="770"/>
    </location>
</feature>
<dbReference type="InterPro" id="IPR013498">
    <property type="entry name" value="Topo_IA_Znf"/>
</dbReference>
<dbReference type="SUPFAM" id="SSF56712">
    <property type="entry name" value="Prokaryotic type I DNA topoisomerase"/>
    <property type="match status" value="1"/>
</dbReference>
<feature type="domain" description="Toprim" evidence="13">
    <location>
        <begin position="34"/>
        <end position="144"/>
    </location>
</feature>
<dbReference type="GO" id="GO:0006265">
    <property type="term" value="P:DNA topological change"/>
    <property type="evidence" value="ECO:0007669"/>
    <property type="project" value="UniProtKB-UniRule"/>
</dbReference>
<feature type="site" description="Interaction with DNA" evidence="10">
    <location>
        <position position="174"/>
    </location>
</feature>
<dbReference type="InterPro" id="IPR023405">
    <property type="entry name" value="Topo_IA_core_domain"/>
</dbReference>
<evidence type="ECO:0000256" key="8">
    <source>
        <dbReference type="ARBA" id="ARBA00023125"/>
    </source>
</evidence>
<dbReference type="InterPro" id="IPR013824">
    <property type="entry name" value="Topo_IA_cen_sub1"/>
</dbReference>
<dbReference type="InterPro" id="IPR000380">
    <property type="entry name" value="Topo_IA"/>
</dbReference>
<comment type="function">
    <text evidence="10">Releases the supercoiling and torsional tension of DNA, which is introduced during the DNA replication and transcription, by transiently cleaving and rejoining one strand of the DNA duplex. Introduces a single-strand break via transesterification at a target site in duplex DNA. The scissile phosphodiester is attacked by the catalytic tyrosine of the enzyme, resulting in the formation of a DNA-(5'-phosphotyrosyl)-enzyme intermediate and the expulsion of a 3'-OH DNA strand. The free DNA strand then undergoes passage around the unbroken strand, thus removing DNA supercoils. Finally, in the religation step, the DNA 3'-OH attacks the covalent intermediate to expel the active-site tyrosine and restore the DNA phosphodiester backbone.</text>
</comment>
<evidence type="ECO:0000256" key="6">
    <source>
        <dbReference type="ARBA" id="ARBA00022842"/>
    </source>
</evidence>
<keyword evidence="9 10" id="KW-0413">Isomerase</keyword>
<evidence type="ECO:0000256" key="3">
    <source>
        <dbReference type="ARBA" id="ARBA00022723"/>
    </source>
</evidence>
<evidence type="ECO:0000256" key="1">
    <source>
        <dbReference type="ARBA" id="ARBA00000213"/>
    </source>
</evidence>
<evidence type="ECO:0000256" key="12">
    <source>
        <dbReference type="SAM" id="MobiDB-lite"/>
    </source>
</evidence>
<dbReference type="CDD" id="cd00186">
    <property type="entry name" value="TOP1Ac"/>
    <property type="match status" value="1"/>
</dbReference>
<feature type="site" description="Interaction with DNA" evidence="10">
    <location>
        <position position="524"/>
    </location>
</feature>
<gene>
    <name evidence="10" type="primary">topA</name>
    <name evidence="15" type="ORF">ATZ36_14695</name>
</gene>
<evidence type="ECO:0000313" key="15">
    <source>
        <dbReference type="EMBL" id="OEG71367.1"/>
    </source>
</evidence>
<dbReference type="Gene3D" id="1.10.290.10">
    <property type="entry name" value="Topoisomerase I, domain 4"/>
    <property type="match status" value="1"/>
</dbReference>
<dbReference type="InterPro" id="IPR006171">
    <property type="entry name" value="TOPRIM_dom"/>
</dbReference>
<evidence type="ECO:0000256" key="2">
    <source>
        <dbReference type="ARBA" id="ARBA00009446"/>
    </source>
</evidence>
<dbReference type="Pfam" id="PF01396">
    <property type="entry name" value="Zn_ribbon_Top1"/>
    <property type="match status" value="3"/>
</dbReference>
<keyword evidence="11" id="KW-0175">Coiled coil</keyword>
<keyword evidence="8 10" id="KW-0238">DNA-binding</keyword>
<organism evidence="15 16">
    <name type="scientific">Endomicrobium trichonymphae</name>
    <dbReference type="NCBI Taxonomy" id="1408204"/>
    <lineage>
        <taxon>Bacteria</taxon>
        <taxon>Pseudomonadati</taxon>
        <taxon>Elusimicrobiota</taxon>
        <taxon>Endomicrobiia</taxon>
        <taxon>Endomicrobiales</taxon>
        <taxon>Endomicrobiaceae</taxon>
        <taxon>Candidatus Endomicrobiellum</taxon>
    </lineage>
</organism>
<dbReference type="GO" id="GO:0003677">
    <property type="term" value="F:DNA binding"/>
    <property type="evidence" value="ECO:0007669"/>
    <property type="project" value="UniProtKB-KW"/>
</dbReference>
<dbReference type="GO" id="GO:0005694">
    <property type="term" value="C:chromosome"/>
    <property type="evidence" value="ECO:0007669"/>
    <property type="project" value="InterPro"/>
</dbReference>
<feature type="site" description="Interaction with DNA" evidence="10">
    <location>
        <position position="171"/>
    </location>
</feature>
<keyword evidence="3" id="KW-0479">Metal-binding</keyword>
<feature type="active site" description="O-(5'-phospho-DNA)-tyrosine intermediate" evidence="10">
    <location>
        <position position="335"/>
    </location>
</feature>
<dbReference type="Proteomes" id="UP000095237">
    <property type="component" value="Unassembled WGS sequence"/>
</dbReference>
<evidence type="ECO:0000259" key="14">
    <source>
        <dbReference type="PROSITE" id="PS52039"/>
    </source>
</evidence>
<name>A0A1E5ILL3_ENDTX</name>
<dbReference type="EMBL" id="LNVX01000218">
    <property type="protein sequence ID" value="OEG71367.1"/>
    <property type="molecule type" value="Genomic_DNA"/>
</dbReference>
<feature type="site" description="Interaction with DNA" evidence="10">
    <location>
        <position position="179"/>
    </location>
</feature>
<dbReference type="InterPro" id="IPR013825">
    <property type="entry name" value="Topo_IA_cen_sub2"/>
</dbReference>
<dbReference type="InterPro" id="IPR003602">
    <property type="entry name" value="Topo_IA_DNA-bd_dom"/>
</dbReference>
<comment type="similarity">
    <text evidence="2 10">Belongs to the type IA topoisomerase family.</text>
</comment>
<dbReference type="InterPro" id="IPR005733">
    <property type="entry name" value="TopoI_bac-type"/>
</dbReference>
<comment type="catalytic activity">
    <reaction evidence="1 10">
        <text>ATP-independent breakage of single-stranded DNA, followed by passage and rejoining.</text>
        <dbReference type="EC" id="5.6.2.1"/>
    </reaction>
</comment>
<dbReference type="AlphaFoldDB" id="A0A1E5ILL3"/>
<proteinExistence type="inferred from homology"/>
<dbReference type="PROSITE" id="PS52039">
    <property type="entry name" value="TOPO_IA_2"/>
    <property type="match status" value="1"/>
</dbReference>
<dbReference type="EC" id="5.6.2.1" evidence="10"/>
<dbReference type="InterPro" id="IPR023406">
    <property type="entry name" value="Topo_IA_AS"/>
</dbReference>
<evidence type="ECO:0000256" key="9">
    <source>
        <dbReference type="ARBA" id="ARBA00023235"/>
    </source>
</evidence>
<evidence type="ECO:0000256" key="10">
    <source>
        <dbReference type="HAMAP-Rule" id="MF_00952"/>
    </source>
</evidence>
<dbReference type="InterPro" id="IPR003601">
    <property type="entry name" value="Topo_IA_2"/>
</dbReference>
<feature type="region of interest" description="Interaction with DNA" evidence="10">
    <location>
        <begin position="194"/>
        <end position="199"/>
    </location>
</feature>
<keyword evidence="16" id="KW-1185">Reference proteome</keyword>
<accession>A0A1E5ILL3</accession>
<feature type="compositionally biased region" description="Basic and acidic residues" evidence="12">
    <location>
        <begin position="761"/>
        <end position="770"/>
    </location>
</feature>
<dbReference type="InterPro" id="IPR034149">
    <property type="entry name" value="TOPRIM_TopoI"/>
</dbReference>
<dbReference type="Gene3D" id="1.10.460.10">
    <property type="entry name" value="Topoisomerase I, domain 2"/>
    <property type="match status" value="1"/>
</dbReference>
<evidence type="ECO:0000256" key="7">
    <source>
        <dbReference type="ARBA" id="ARBA00023029"/>
    </source>
</evidence>
<dbReference type="GO" id="GO:0003917">
    <property type="term" value="F:DNA topoisomerase type I (single strand cut, ATP-independent) activity"/>
    <property type="evidence" value="ECO:0007669"/>
    <property type="project" value="UniProtKB-UniRule"/>
</dbReference>
<evidence type="ECO:0000256" key="4">
    <source>
        <dbReference type="ARBA" id="ARBA00022771"/>
    </source>
</evidence>
<dbReference type="Gene3D" id="3.30.65.10">
    <property type="entry name" value="Bacterial Topoisomerase I, domain 1"/>
    <property type="match status" value="3"/>
</dbReference>
<feature type="site" description="Interaction with DNA" evidence="10">
    <location>
        <position position="170"/>
    </location>
</feature>
<dbReference type="NCBIfam" id="TIGR01051">
    <property type="entry name" value="topA_bact"/>
    <property type="match status" value="1"/>
</dbReference>
<keyword evidence="5" id="KW-0862">Zinc</keyword>
<feature type="site" description="Interaction with DNA" evidence="10">
    <location>
        <position position="186"/>
    </location>
</feature>
<dbReference type="Pfam" id="PF01751">
    <property type="entry name" value="Toprim"/>
    <property type="match status" value="1"/>
</dbReference>
<dbReference type="GO" id="GO:0008270">
    <property type="term" value="F:zinc ion binding"/>
    <property type="evidence" value="ECO:0007669"/>
    <property type="project" value="UniProtKB-KW"/>
</dbReference>
<comment type="subunit">
    <text evidence="10">Monomer.</text>
</comment>
<dbReference type="SMART" id="SM00436">
    <property type="entry name" value="TOP1Bc"/>
    <property type="match status" value="1"/>
</dbReference>
<reference evidence="15 16" key="1">
    <citation type="submission" date="2015-11" db="EMBL/GenBank/DDBJ databases">
        <title>Evidence for parallel genomic evolution in an endosymbiosis of termite gut flagellates.</title>
        <authorList>
            <person name="Zheng H."/>
        </authorList>
    </citation>
    <scope>NUCLEOTIDE SEQUENCE [LARGE SCALE GENOMIC DNA]</scope>
    <source>
        <strain evidence="15 16">CET450</strain>
    </source>
</reference>
<keyword evidence="4" id="KW-0863">Zinc-finger</keyword>
<evidence type="ECO:0000259" key="13">
    <source>
        <dbReference type="PROSITE" id="PS50880"/>
    </source>
</evidence>
<protein>
    <recommendedName>
        <fullName evidence="10">DNA topoisomerase 1</fullName>
        <ecNumber evidence="10">5.6.2.1</ecNumber>
    </recommendedName>
    <alternativeName>
        <fullName evidence="10">DNA topoisomerase I</fullName>
    </alternativeName>
</protein>
<evidence type="ECO:0000256" key="11">
    <source>
        <dbReference type="SAM" id="Coils"/>
    </source>
</evidence>
<dbReference type="CDD" id="cd03363">
    <property type="entry name" value="TOPRIM_TopoIA_TopoI"/>
    <property type="match status" value="1"/>
</dbReference>
<feature type="site" description="Interaction with DNA" evidence="10">
    <location>
        <position position="337"/>
    </location>
</feature>
<sequence length="770" mass="87617">MLLKLEINGLIKATPGQIIRESILKDKGVKVMSKYLVIVESPAKEKTISKILGKDFTVKSSYGHVRDLPKSKLGIDIEDNFKPTYKNIPKAKKLISDLKKEAENSDKIYLATDFDREGEAIAWHLKEALKLPDPKISRITFHEITTEAILEAVKHPRNLDMELVNSQQARRILDRLVGYKLSPLLWKKVKLGLSAGRVQSVAVMLICNREEEFKSFIPVEYWSIEAELSKLEKNTAPFKALLFSKNDVKFDKLSIKNKEQCDKILKELEDAKYIVKSVKTKQCKRSPYAPYATSTMQQDASRKLGFSASKTMSVAQKLYEGVHIGSSTNVGLITYMRTDSLNIAKSIQGETLKFIESSYGNNFLPKISRIYKTKTKGAQEAHEAIRPTSPNRIPSEIKQYLSEDEFKLYSLIWKRFLASQMSDAIYNTVTTEISAKNYLFKAFESPLIFDGFLKVYNTGDDKKEAKLPSLKSGEELNLLQLLPLRHFTEPPPRYNEASLIKALEEHGIGRPSTYAPTIKTILDRLYVRLDGKKFIPTNLGFVVNNVLKHHFGNIINIEFTASIEEKLDKIAEDKVVWQTVLKDFYKPFERDLNEAEKNLQKQKVQAQQTSEICPNCGKNMVIRYSRRTEFLGCSGYPECKTTLSLDRDGKIAAAPQETDMKCDKCGSQLIKKTGFRGKRYLSCKNYPECKTLYNIDKDGNKIINPEPEHTDIKCNKCGSEMLRRIGKRGPFLTCSAFPKCRNLQWIKTNKTPKSKTGKVAKLSEKKTAKK</sequence>
<dbReference type="Gene3D" id="3.40.50.140">
    <property type="match status" value="1"/>
</dbReference>
<comment type="caution">
    <text evidence="15">The sequence shown here is derived from an EMBL/GenBank/DDBJ whole genome shotgun (WGS) entry which is preliminary data.</text>
</comment>
<dbReference type="InterPro" id="IPR028612">
    <property type="entry name" value="Topoisom_1_IA"/>
</dbReference>
<dbReference type="HAMAP" id="MF_00952">
    <property type="entry name" value="Topoisom_1_prok"/>
    <property type="match status" value="1"/>
</dbReference>
<dbReference type="PRINTS" id="PR00417">
    <property type="entry name" value="PRTPISMRASEI"/>
</dbReference>
<keyword evidence="6" id="KW-0460">Magnesium</keyword>
<dbReference type="InterPro" id="IPR013826">
    <property type="entry name" value="Topo_IA_cen_sub3"/>
</dbReference>